<dbReference type="EMBL" id="SGXA01000002">
    <property type="protein sequence ID" value="RZS71804.1"/>
    <property type="molecule type" value="Genomic_DNA"/>
</dbReference>
<accession>A0A4Q7MUY8</accession>
<reference evidence="1 2" key="1">
    <citation type="submission" date="2019-02" db="EMBL/GenBank/DDBJ databases">
        <title>Genomic Encyclopedia of Type Strains, Phase IV (KMG-IV): sequencing the most valuable type-strain genomes for metagenomic binning, comparative biology and taxonomic classification.</title>
        <authorList>
            <person name="Goeker M."/>
        </authorList>
    </citation>
    <scope>NUCLEOTIDE SEQUENCE [LARGE SCALE GENOMIC DNA]</scope>
    <source>
        <strain evidence="1 2">DSM 18116</strain>
    </source>
</reference>
<evidence type="ECO:0000313" key="1">
    <source>
        <dbReference type="EMBL" id="RZS71804.1"/>
    </source>
</evidence>
<gene>
    <name evidence="1" type="ORF">EV199_3717</name>
</gene>
<name>A0A4Q7MUY8_9BACT</name>
<organism evidence="1 2">
    <name type="scientific">Pseudobacter ginsenosidimutans</name>
    <dbReference type="NCBI Taxonomy" id="661488"/>
    <lineage>
        <taxon>Bacteria</taxon>
        <taxon>Pseudomonadati</taxon>
        <taxon>Bacteroidota</taxon>
        <taxon>Chitinophagia</taxon>
        <taxon>Chitinophagales</taxon>
        <taxon>Chitinophagaceae</taxon>
        <taxon>Pseudobacter</taxon>
    </lineage>
</organism>
<dbReference type="OrthoDB" id="1551056at2"/>
<dbReference type="Proteomes" id="UP000293874">
    <property type="component" value="Unassembled WGS sequence"/>
</dbReference>
<sequence>MTDKEYKYYFGCGFAWWAVHIFFRPFEAAEEHELHDLQDQLDIFEEHAENIAAWFLDEVAKPGLDFEIDKKEVSMFSCLTNSEPVVKSWMHQLINVMHAQKIEDKSKQYQYLYCLLIGWELYMIVLAQKFLNQQKPEGKMELQELVNPYANFLLNEWDLSCRKFFQMTAEEMMRNEQARKTYEEIAINWHQTIDDTIKKYLRSEQQ</sequence>
<evidence type="ECO:0000313" key="2">
    <source>
        <dbReference type="Proteomes" id="UP000293874"/>
    </source>
</evidence>
<protein>
    <submittedName>
        <fullName evidence="1">Uncharacterized protein</fullName>
    </submittedName>
</protein>
<comment type="caution">
    <text evidence="1">The sequence shown here is derived from an EMBL/GenBank/DDBJ whole genome shotgun (WGS) entry which is preliminary data.</text>
</comment>
<keyword evidence="2" id="KW-1185">Reference proteome</keyword>
<dbReference type="AlphaFoldDB" id="A0A4Q7MUY8"/>
<proteinExistence type="predicted"/>
<dbReference type="RefSeq" id="WP_130542278.1">
    <property type="nucleotide sequence ID" value="NZ_CP042431.1"/>
</dbReference>